<reference evidence="1 2" key="1">
    <citation type="journal article" date="2014" name="BMC Genomics">
        <title>Comparative genomics of the major fungal agents of human and animal Sporotrichosis: Sporothrix schenckii and Sporothrix brasiliensis.</title>
        <authorList>
            <person name="Teixeira M.M."/>
            <person name="de Almeida L.G."/>
            <person name="Kubitschek-Barreira P."/>
            <person name="Alves F.L."/>
            <person name="Kioshima E.S."/>
            <person name="Abadio A.K."/>
            <person name="Fernandes L."/>
            <person name="Derengowski L.S."/>
            <person name="Ferreira K.S."/>
            <person name="Souza R.C."/>
            <person name="Ruiz J.C."/>
            <person name="de Andrade N.C."/>
            <person name="Paes H.C."/>
            <person name="Nicola A.M."/>
            <person name="Albuquerque P."/>
            <person name="Gerber A.L."/>
            <person name="Martins V.P."/>
            <person name="Peconick L.D."/>
            <person name="Neto A.V."/>
            <person name="Chaucanez C.B."/>
            <person name="Silva P.A."/>
            <person name="Cunha O.L."/>
            <person name="de Oliveira F.F."/>
            <person name="dos Santos T.C."/>
            <person name="Barros A.L."/>
            <person name="Soares M.A."/>
            <person name="de Oliveira L.M."/>
            <person name="Marini M.M."/>
            <person name="Villalobos-Duno H."/>
            <person name="Cunha M.M."/>
            <person name="de Hoog S."/>
            <person name="da Silveira J.F."/>
            <person name="Henrissat B."/>
            <person name="Nino-Vega G.A."/>
            <person name="Cisalpino P.S."/>
            <person name="Mora-Montes H.M."/>
            <person name="Almeida S.R."/>
            <person name="Stajich J.E."/>
            <person name="Lopes-Bezerra L.M."/>
            <person name="Vasconcelos A.T."/>
            <person name="Felipe M.S."/>
        </authorList>
    </citation>
    <scope>NUCLEOTIDE SEQUENCE [LARGE SCALE GENOMIC DNA]</scope>
    <source>
        <strain evidence="1 2">5110</strain>
    </source>
</reference>
<proteinExistence type="predicted"/>
<dbReference type="AlphaFoldDB" id="A0A0C2EWW4"/>
<accession>A0A0C2EWW4</accession>
<dbReference type="VEuPathDB" id="FungiDB:SPBR_09100"/>
<dbReference type="GeneID" id="63682147"/>
<organism evidence="1 2">
    <name type="scientific">Sporothrix brasiliensis 5110</name>
    <dbReference type="NCBI Taxonomy" id="1398154"/>
    <lineage>
        <taxon>Eukaryota</taxon>
        <taxon>Fungi</taxon>
        <taxon>Dikarya</taxon>
        <taxon>Ascomycota</taxon>
        <taxon>Pezizomycotina</taxon>
        <taxon>Sordariomycetes</taxon>
        <taxon>Sordariomycetidae</taxon>
        <taxon>Ophiostomatales</taxon>
        <taxon>Ophiostomataceae</taxon>
        <taxon>Sporothrix</taxon>
    </lineage>
</organism>
<protein>
    <submittedName>
        <fullName evidence="1">Uncharacterized protein</fullName>
    </submittedName>
</protein>
<gene>
    <name evidence="1" type="ORF">SPBR_09100</name>
</gene>
<keyword evidence="2" id="KW-1185">Reference proteome</keyword>
<evidence type="ECO:0000313" key="2">
    <source>
        <dbReference type="Proteomes" id="UP000031575"/>
    </source>
</evidence>
<dbReference type="RefSeq" id="XP_040619074.1">
    <property type="nucleotide sequence ID" value="XM_040767226.1"/>
</dbReference>
<evidence type="ECO:0000313" key="1">
    <source>
        <dbReference type="EMBL" id="KIH91064.1"/>
    </source>
</evidence>
<sequence>MVGGSFHEIIGAVIMSFKQLWRSGLVWSIGNNATSIGTLTRCYMRVSNNINVIGREHCDHVLLYKVMGSLT</sequence>
<dbReference type="Proteomes" id="UP000031575">
    <property type="component" value="Unassembled WGS sequence"/>
</dbReference>
<name>A0A0C2EWW4_9PEZI</name>
<comment type="caution">
    <text evidence="1">The sequence shown here is derived from an EMBL/GenBank/DDBJ whole genome shotgun (WGS) entry which is preliminary data.</text>
</comment>
<dbReference type="EMBL" id="AWTV01000007">
    <property type="protein sequence ID" value="KIH91064.1"/>
    <property type="molecule type" value="Genomic_DNA"/>
</dbReference>
<dbReference type="HOGENOM" id="CLU_2741698_0_0_1"/>